<evidence type="ECO:0000313" key="1">
    <source>
        <dbReference type="EMBL" id="XRI74103.1"/>
    </source>
</evidence>
<protein>
    <submittedName>
        <fullName evidence="1">Heat-inducible transcriptional repressor HrcA</fullName>
    </submittedName>
</protein>
<organism evidence="1 2">
    <name type="scientific">Acidithiobacillus montserratensis</name>
    <dbReference type="NCBI Taxonomy" id="2729135"/>
    <lineage>
        <taxon>Bacteria</taxon>
        <taxon>Pseudomonadati</taxon>
        <taxon>Pseudomonadota</taxon>
        <taxon>Acidithiobacillia</taxon>
        <taxon>Acidithiobacillales</taxon>
        <taxon>Acidithiobacillaceae</taxon>
        <taxon>Acidithiobacillus</taxon>
    </lineage>
</organism>
<name>A0ACD5HIF2_9PROT</name>
<keyword evidence="2" id="KW-1185">Reference proteome</keyword>
<dbReference type="EMBL" id="CP127526">
    <property type="protein sequence ID" value="XRI74103.1"/>
    <property type="molecule type" value="Genomic_DNA"/>
</dbReference>
<evidence type="ECO:0000313" key="2">
    <source>
        <dbReference type="Proteomes" id="UP001195965"/>
    </source>
</evidence>
<reference evidence="1 2" key="1">
    <citation type="journal article" date="2021" name="ISME J.">
        <title>Genomic evolution of the class Acidithiobacillia: deep-branching Proteobacteria living in extreme acidic conditions.</title>
        <authorList>
            <person name="Moya-Beltran A."/>
            <person name="Beard S."/>
            <person name="Rojas-Villalobos C."/>
            <person name="Issotta F."/>
            <person name="Gallardo Y."/>
            <person name="Ulloa R."/>
            <person name="Giaveno A."/>
            <person name="Degli Esposti M."/>
            <person name="Johnson D.B."/>
            <person name="Quatrini R."/>
        </authorList>
    </citation>
    <scope>NUCLEOTIDE SEQUENCE [LARGE SCALE GENOMIC DNA]</scope>
    <source>
        <strain evidence="1 2">GG1-14</strain>
    </source>
</reference>
<sequence length="347" mass="38884">MPEAYLMAMDERARHLLKSLIEQHIANGIPVGSRQLVKDAGLKISPATVRNVMADLEDEGYLISPHTSAGRIPTHVGYRFFVDALLRVIPLSPQSHQLLVQRIGHHIPDTEQVLHAATEVLSELTHMAGFVRVPRRANRTLRHVDFLALREKEVLAIFVTDKGDVENRLIRTEHALSAAELNQAANYFNESYGGRPLQEVIQQLQRDLQQSRHEMDRILRSAMELGEEMLEEDQQRMLIEGEFQLLDLPELAGSERLRELLNAVRQKRDLVHLLDGSMRGSEVRLFIGEESGFAPLSDCSVVSAPYVVDGEVLGVLGVIGPMRMPYQQIIPLVDGTAHLLGRALSQS</sequence>
<proteinExistence type="predicted"/>
<accession>A0ACD5HIF2</accession>
<dbReference type="Proteomes" id="UP001195965">
    <property type="component" value="Chromosome"/>
</dbReference>
<gene>
    <name evidence="1" type="primary">hrcA</name>
    <name evidence="1" type="ORF">HHS34_002635</name>
</gene>